<evidence type="ECO:0000313" key="2">
    <source>
        <dbReference type="EMBL" id="CAA9223521.1"/>
    </source>
</evidence>
<gene>
    <name evidence="2" type="ORF">AVDCRST_MAG04-740</name>
</gene>
<organism evidence="2">
    <name type="scientific">uncultured Acetobacteraceae bacterium</name>
    <dbReference type="NCBI Taxonomy" id="169975"/>
    <lineage>
        <taxon>Bacteria</taxon>
        <taxon>Pseudomonadati</taxon>
        <taxon>Pseudomonadota</taxon>
        <taxon>Alphaproteobacteria</taxon>
        <taxon>Acetobacterales</taxon>
        <taxon>Acetobacteraceae</taxon>
        <taxon>environmental samples</taxon>
    </lineage>
</organism>
<feature type="non-terminal residue" evidence="2">
    <location>
        <position position="116"/>
    </location>
</feature>
<feature type="compositionally biased region" description="Low complexity" evidence="1">
    <location>
        <begin position="65"/>
        <end position="79"/>
    </location>
</feature>
<feature type="region of interest" description="Disordered" evidence="1">
    <location>
        <begin position="1"/>
        <end position="116"/>
    </location>
</feature>
<feature type="non-terminal residue" evidence="2">
    <location>
        <position position="1"/>
    </location>
</feature>
<name>A0A6J4HJ39_9PROT</name>
<accession>A0A6J4HJ39</accession>
<sequence length="116" mass="11747">AEGGRVAGRPGPVRRAGRRGGGGQQEHRLPRARAVRRAGVGGGAGAQARGPRLRPQAGRARRGAPGRAGLLAAARGAQAVDHAVARGPRGHARARRGAVGRDGAAGAEKNETKPWL</sequence>
<evidence type="ECO:0000256" key="1">
    <source>
        <dbReference type="SAM" id="MobiDB-lite"/>
    </source>
</evidence>
<feature type="compositionally biased region" description="Basic residues" evidence="1">
    <location>
        <begin position="88"/>
        <end position="98"/>
    </location>
</feature>
<protein>
    <submittedName>
        <fullName evidence="2">Uncharacterized protein</fullName>
    </submittedName>
</protein>
<feature type="compositionally biased region" description="Low complexity" evidence="1">
    <location>
        <begin position="46"/>
        <end position="58"/>
    </location>
</feature>
<dbReference type="EMBL" id="CADCTL010000055">
    <property type="protein sequence ID" value="CAA9223521.1"/>
    <property type="molecule type" value="Genomic_DNA"/>
</dbReference>
<dbReference type="AlphaFoldDB" id="A0A6J4HJ39"/>
<reference evidence="2" key="1">
    <citation type="submission" date="2020-02" db="EMBL/GenBank/DDBJ databases">
        <authorList>
            <person name="Meier V. D."/>
        </authorList>
    </citation>
    <scope>NUCLEOTIDE SEQUENCE</scope>
    <source>
        <strain evidence="2">AVDCRST_MAG04</strain>
    </source>
</reference>
<proteinExistence type="predicted"/>